<dbReference type="HOGENOM" id="CLU_105073_0_0_11"/>
<dbReference type="Gene3D" id="1.10.1220.10">
    <property type="entry name" value="Met repressor-like"/>
    <property type="match status" value="1"/>
</dbReference>
<accession>A1R9Q2</accession>
<evidence type="ECO:0000313" key="3">
    <source>
        <dbReference type="Proteomes" id="UP000000637"/>
    </source>
</evidence>
<dbReference type="Proteomes" id="UP000000637">
    <property type="component" value="Chromosome"/>
</dbReference>
<proteinExistence type="predicted"/>
<feature type="region of interest" description="Disordered" evidence="1">
    <location>
        <begin position="155"/>
        <end position="178"/>
    </location>
</feature>
<dbReference type="AlphaFoldDB" id="A1R9Q2"/>
<reference evidence="2 3" key="1">
    <citation type="journal article" date="2006" name="PLoS Genet.">
        <title>Secrets of soil survival revealed by the genome sequence of Arthrobacter aurescens TC1.</title>
        <authorList>
            <person name="Mongodin E.F."/>
            <person name="Shapir N."/>
            <person name="Daugherty S.C."/>
            <person name="DeBoy R.T."/>
            <person name="Emerson J.B."/>
            <person name="Shvartzbeyn A."/>
            <person name="Radune D."/>
            <person name="Vamathevan J."/>
            <person name="Riggs F."/>
            <person name="Grinberg V."/>
            <person name="Khouri H."/>
            <person name="Wackett L.P."/>
            <person name="Nelson K.E."/>
            <person name="Sadowsky M.J."/>
        </authorList>
    </citation>
    <scope>NUCLEOTIDE SEQUENCE [LARGE SCALE GENOMIC DNA]</scope>
    <source>
        <strain evidence="2 3">TC1</strain>
    </source>
</reference>
<sequence length="178" mass="19154">MTPAWRHNGVMQLNQYVSSVQHQLDTAAEAGGPEARALSERLTAGLEATVRLVLLEALSEAASEITLELAPGSVELRLRGRDPEFVVSSPQGGDFEAVNERTARTVAAEDLDGASTSRTTLRLPDYLKQQVEEAASQDGLSVNSWLVRAVGEALNGGHSSKRSSLREPGEQNFTGWAR</sequence>
<name>A1R9Q2_PAEAT</name>
<dbReference type="eggNOG" id="COG4226">
    <property type="taxonomic scope" value="Bacteria"/>
</dbReference>
<dbReference type="EMBL" id="CP000474">
    <property type="protein sequence ID" value="ABM09553.1"/>
    <property type="molecule type" value="Genomic_DNA"/>
</dbReference>
<evidence type="ECO:0008006" key="4">
    <source>
        <dbReference type="Google" id="ProtNLM"/>
    </source>
</evidence>
<dbReference type="GO" id="GO:0006355">
    <property type="term" value="P:regulation of DNA-templated transcription"/>
    <property type="evidence" value="ECO:0007669"/>
    <property type="project" value="InterPro"/>
</dbReference>
<dbReference type="SUPFAM" id="SSF47598">
    <property type="entry name" value="Ribbon-helix-helix"/>
    <property type="match status" value="1"/>
</dbReference>
<dbReference type="STRING" id="290340.AAur_3268"/>
<evidence type="ECO:0000313" key="2">
    <source>
        <dbReference type="EMBL" id="ABM09553.1"/>
    </source>
</evidence>
<protein>
    <recommendedName>
        <fullName evidence="4">Histidine kinase</fullName>
    </recommendedName>
</protein>
<dbReference type="InterPro" id="IPR010985">
    <property type="entry name" value="Ribbon_hlx_hlx"/>
</dbReference>
<dbReference type="KEGG" id="aau:AAur_3268"/>
<keyword evidence="3" id="KW-1185">Reference proteome</keyword>
<gene>
    <name evidence="2" type="ordered locus">AAur_3268</name>
</gene>
<organism evidence="2 3">
    <name type="scientific">Paenarthrobacter aurescens (strain TC1)</name>
    <dbReference type="NCBI Taxonomy" id="290340"/>
    <lineage>
        <taxon>Bacteria</taxon>
        <taxon>Bacillati</taxon>
        <taxon>Actinomycetota</taxon>
        <taxon>Actinomycetes</taxon>
        <taxon>Micrococcales</taxon>
        <taxon>Micrococcaceae</taxon>
        <taxon>Paenarthrobacter</taxon>
    </lineage>
</organism>
<dbReference type="InterPro" id="IPR013321">
    <property type="entry name" value="Arc_rbn_hlx_hlx"/>
</dbReference>
<evidence type="ECO:0000256" key="1">
    <source>
        <dbReference type="SAM" id="MobiDB-lite"/>
    </source>
</evidence>